<proteinExistence type="predicted"/>
<evidence type="ECO:0000313" key="4">
    <source>
        <dbReference type="EMBL" id="KAK7466544.1"/>
    </source>
</evidence>
<keyword evidence="1" id="KW-0175">Coiled coil</keyword>
<feature type="compositionally biased region" description="Polar residues" evidence="2">
    <location>
        <begin position="203"/>
        <end position="213"/>
    </location>
</feature>
<keyword evidence="5" id="KW-1185">Reference proteome</keyword>
<gene>
    <name evidence="4" type="ORF">BaRGS_00037366</name>
</gene>
<evidence type="ECO:0000313" key="5">
    <source>
        <dbReference type="Proteomes" id="UP001519460"/>
    </source>
</evidence>
<comment type="caution">
    <text evidence="4">The sequence shown here is derived from an EMBL/GenBank/DDBJ whole genome shotgun (WGS) entry which is preliminary data.</text>
</comment>
<feature type="region of interest" description="Disordered" evidence="2">
    <location>
        <begin position="203"/>
        <end position="260"/>
    </location>
</feature>
<protein>
    <recommendedName>
        <fullName evidence="3">Myb/SANT-like DNA-binding domain-containing protein</fullName>
    </recommendedName>
</protein>
<accession>A0ABD0J8V6</accession>
<dbReference type="Pfam" id="PF13837">
    <property type="entry name" value="Myb_DNA-bind_4"/>
    <property type="match status" value="1"/>
</dbReference>
<evidence type="ECO:0000256" key="1">
    <source>
        <dbReference type="SAM" id="Coils"/>
    </source>
</evidence>
<feature type="compositionally biased region" description="Acidic residues" evidence="2">
    <location>
        <begin position="218"/>
        <end position="227"/>
    </location>
</feature>
<dbReference type="AlphaFoldDB" id="A0ABD0J8V6"/>
<feature type="domain" description="Myb/SANT-like DNA-binding" evidence="3">
    <location>
        <begin position="87"/>
        <end position="169"/>
    </location>
</feature>
<feature type="coiled-coil region" evidence="1">
    <location>
        <begin position="354"/>
        <end position="388"/>
    </location>
</feature>
<evidence type="ECO:0000259" key="3">
    <source>
        <dbReference type="Pfam" id="PF13837"/>
    </source>
</evidence>
<reference evidence="4 5" key="1">
    <citation type="journal article" date="2023" name="Sci. Data">
        <title>Genome assembly of the Korean intertidal mud-creeper Batillaria attramentaria.</title>
        <authorList>
            <person name="Patra A.K."/>
            <person name="Ho P.T."/>
            <person name="Jun S."/>
            <person name="Lee S.J."/>
            <person name="Kim Y."/>
            <person name="Won Y.J."/>
        </authorList>
    </citation>
    <scope>NUCLEOTIDE SEQUENCE [LARGE SCALE GENOMIC DNA]</scope>
    <source>
        <strain evidence="4">Wonlab-2016</strain>
    </source>
</reference>
<dbReference type="InterPro" id="IPR044822">
    <property type="entry name" value="Myb_DNA-bind_4"/>
</dbReference>
<sequence length="401" mass="44949">MSAIPTGRPDIPMMPMPVYPNPGFMHSAENPHLNKVAVPTARGLHGAHIPTTTSAPPEPVQLITSAPQNKATPDQPNTTVDPSRLKFWSHEDTVELIQLYKKYLPEFHKFGQRKMNVWQRVTEELISKGFGNFSWAECSAKFRSLRDSYRRTTTGGRAHTWQYYPIMKEVMKLEKMILEQEPTSRPAKGTITCENEVRAQNVAFGNNAQASTSRSEDGEADLGDSDVDDSHRKRSLSDTNGPAAKKAKDSEQDGEIVIGRNFSGEPVKAKAKKTLGPLGPVSGLQALGKSLCMPQSQLVVGDDGQVVQTTSTPTGLFVNEAGQLCNNQPTQVRQMVTMPQWFKMYEKRTRAENNRRLEELKEMHQESLELQRQSMEVARQKNELLKNLMESLAEFKSLLQR</sequence>
<organism evidence="4 5">
    <name type="scientific">Batillaria attramentaria</name>
    <dbReference type="NCBI Taxonomy" id="370345"/>
    <lineage>
        <taxon>Eukaryota</taxon>
        <taxon>Metazoa</taxon>
        <taxon>Spiralia</taxon>
        <taxon>Lophotrochozoa</taxon>
        <taxon>Mollusca</taxon>
        <taxon>Gastropoda</taxon>
        <taxon>Caenogastropoda</taxon>
        <taxon>Sorbeoconcha</taxon>
        <taxon>Cerithioidea</taxon>
        <taxon>Batillariidae</taxon>
        <taxon>Batillaria</taxon>
    </lineage>
</organism>
<dbReference type="Gene3D" id="1.10.10.60">
    <property type="entry name" value="Homeodomain-like"/>
    <property type="match status" value="1"/>
</dbReference>
<dbReference type="EMBL" id="JACVVK020000556">
    <property type="protein sequence ID" value="KAK7466544.1"/>
    <property type="molecule type" value="Genomic_DNA"/>
</dbReference>
<name>A0ABD0J8V6_9CAEN</name>
<dbReference type="Proteomes" id="UP001519460">
    <property type="component" value="Unassembled WGS sequence"/>
</dbReference>
<evidence type="ECO:0000256" key="2">
    <source>
        <dbReference type="SAM" id="MobiDB-lite"/>
    </source>
</evidence>